<evidence type="ECO:0000259" key="7">
    <source>
        <dbReference type="Pfam" id="PF01850"/>
    </source>
</evidence>
<dbReference type="Pfam" id="PF01850">
    <property type="entry name" value="PIN"/>
    <property type="match status" value="1"/>
</dbReference>
<evidence type="ECO:0000256" key="5">
    <source>
        <dbReference type="ARBA" id="ARBA00022842"/>
    </source>
</evidence>
<dbReference type="NCBIfam" id="TIGR00028">
    <property type="entry name" value="Mtu_PIN_fam"/>
    <property type="match status" value="1"/>
</dbReference>
<dbReference type="InterPro" id="IPR002716">
    <property type="entry name" value="PIN_dom"/>
</dbReference>
<feature type="binding site" evidence="6">
    <location>
        <position position="5"/>
    </location>
    <ligand>
        <name>Mg(2+)</name>
        <dbReference type="ChEBI" id="CHEBI:18420"/>
    </ligand>
</feature>
<keyword evidence="1 6" id="KW-1277">Toxin-antitoxin system</keyword>
<keyword evidence="2 6" id="KW-0540">Nuclease</keyword>
<evidence type="ECO:0000313" key="8">
    <source>
        <dbReference type="EMBL" id="MEX0429657.1"/>
    </source>
</evidence>
<keyword evidence="9" id="KW-1185">Reference proteome</keyword>
<dbReference type="HAMAP" id="MF_00265">
    <property type="entry name" value="VapC_Nob1"/>
    <property type="match status" value="1"/>
</dbReference>
<dbReference type="SUPFAM" id="SSF88723">
    <property type="entry name" value="PIN domain-like"/>
    <property type="match status" value="1"/>
</dbReference>
<protein>
    <recommendedName>
        <fullName evidence="6">Ribonuclease VapC</fullName>
        <shortName evidence="6">RNase VapC</shortName>
        <ecNumber evidence="6">3.1.-.-</ecNumber>
    </recommendedName>
    <alternativeName>
        <fullName evidence="6">Toxin VapC</fullName>
    </alternativeName>
</protein>
<proteinExistence type="inferred from homology"/>
<keyword evidence="3 6" id="KW-0479">Metal-binding</keyword>
<dbReference type="EMBL" id="JBFPJR010000053">
    <property type="protein sequence ID" value="MEX0429657.1"/>
    <property type="molecule type" value="Genomic_DNA"/>
</dbReference>
<evidence type="ECO:0000256" key="4">
    <source>
        <dbReference type="ARBA" id="ARBA00022801"/>
    </source>
</evidence>
<comment type="cofactor">
    <cofactor evidence="6">
        <name>Mg(2+)</name>
        <dbReference type="ChEBI" id="CHEBI:18420"/>
    </cofactor>
</comment>
<dbReference type="InterPro" id="IPR006226">
    <property type="entry name" value="Mtu_PIN"/>
</dbReference>
<evidence type="ECO:0000256" key="1">
    <source>
        <dbReference type="ARBA" id="ARBA00022649"/>
    </source>
</evidence>
<feature type="domain" description="PIN" evidence="7">
    <location>
        <begin position="3"/>
        <end position="132"/>
    </location>
</feature>
<feature type="binding site" evidence="6">
    <location>
        <position position="107"/>
    </location>
    <ligand>
        <name>Mg(2+)</name>
        <dbReference type="ChEBI" id="CHEBI:18420"/>
    </ligand>
</feature>
<organism evidence="8 9">
    <name type="scientific">Nocardioides eburneus</name>
    <dbReference type="NCBI Taxonomy" id="3231482"/>
    <lineage>
        <taxon>Bacteria</taxon>
        <taxon>Bacillati</taxon>
        <taxon>Actinomycetota</taxon>
        <taxon>Actinomycetes</taxon>
        <taxon>Propionibacteriales</taxon>
        <taxon>Nocardioidaceae</taxon>
        <taxon>Nocardioides</taxon>
    </lineage>
</organism>
<keyword evidence="4 6" id="KW-0378">Hydrolase</keyword>
<comment type="function">
    <text evidence="6">Toxic component of a toxin-antitoxin (TA) system. An RNase.</text>
</comment>
<dbReference type="InterPro" id="IPR022907">
    <property type="entry name" value="VapC_family"/>
</dbReference>
<dbReference type="Gene3D" id="3.40.50.1010">
    <property type="entry name" value="5'-nuclease"/>
    <property type="match status" value="1"/>
</dbReference>
<reference evidence="8 9" key="1">
    <citation type="submission" date="2024-07" db="EMBL/GenBank/DDBJ databases">
        <authorList>
            <person name="Lee S."/>
            <person name="Kang M."/>
        </authorList>
    </citation>
    <scope>NUCLEOTIDE SEQUENCE [LARGE SCALE GENOMIC DNA]</scope>
    <source>
        <strain evidence="8 9">DS6</strain>
    </source>
</reference>
<dbReference type="EC" id="3.1.-.-" evidence="6"/>
<evidence type="ECO:0000313" key="9">
    <source>
        <dbReference type="Proteomes" id="UP001556631"/>
    </source>
</evidence>
<accession>A0ABV3T365</accession>
<dbReference type="RefSeq" id="WP_367995624.1">
    <property type="nucleotide sequence ID" value="NZ_JBFPJR010000053.1"/>
</dbReference>
<sequence>MKLVDANVLVYTANEDSPFHDVAKRWLDGALSGGSPVGFAWLALVGFVRIATLPVWPQPLTATEAMDQVDAWLGARSARILQPGHNHPTLMRRFVDEIGTGGNLINDAHLAALALEHKATIVSFDGDFRRFPGVRWERPR</sequence>
<name>A0ABV3T365_9ACTN</name>
<dbReference type="Proteomes" id="UP001556631">
    <property type="component" value="Unassembled WGS sequence"/>
</dbReference>
<keyword evidence="5 6" id="KW-0460">Magnesium</keyword>
<dbReference type="CDD" id="cd18678">
    <property type="entry name" value="PIN_MtVapC25_VapC33-like"/>
    <property type="match status" value="1"/>
</dbReference>
<keyword evidence="6" id="KW-0800">Toxin</keyword>
<dbReference type="InterPro" id="IPR029060">
    <property type="entry name" value="PIN-like_dom_sf"/>
</dbReference>
<evidence type="ECO:0000256" key="3">
    <source>
        <dbReference type="ARBA" id="ARBA00022723"/>
    </source>
</evidence>
<comment type="caution">
    <text evidence="8">The sequence shown here is derived from an EMBL/GenBank/DDBJ whole genome shotgun (WGS) entry which is preliminary data.</text>
</comment>
<gene>
    <name evidence="6" type="primary">vapC</name>
    <name evidence="8" type="ORF">AB3X52_18725</name>
</gene>
<comment type="similarity">
    <text evidence="6">Belongs to the PINc/VapC protein family.</text>
</comment>
<evidence type="ECO:0000256" key="2">
    <source>
        <dbReference type="ARBA" id="ARBA00022722"/>
    </source>
</evidence>
<evidence type="ECO:0000256" key="6">
    <source>
        <dbReference type="HAMAP-Rule" id="MF_00265"/>
    </source>
</evidence>